<keyword evidence="1" id="KW-1133">Transmembrane helix</keyword>
<evidence type="ECO:0000313" key="3">
    <source>
        <dbReference type="WBParaSite" id="PgR003_g270_t01"/>
    </source>
</evidence>
<keyword evidence="1" id="KW-0472">Membrane</keyword>
<protein>
    <submittedName>
        <fullName evidence="3">Uncharacterized protein</fullName>
    </submittedName>
</protein>
<dbReference type="AlphaFoldDB" id="A0A915AAE3"/>
<organism evidence="2 3">
    <name type="scientific">Parascaris univalens</name>
    <name type="common">Nematode worm</name>
    <dbReference type="NCBI Taxonomy" id="6257"/>
    <lineage>
        <taxon>Eukaryota</taxon>
        <taxon>Metazoa</taxon>
        <taxon>Ecdysozoa</taxon>
        <taxon>Nematoda</taxon>
        <taxon>Chromadorea</taxon>
        <taxon>Rhabditida</taxon>
        <taxon>Spirurina</taxon>
        <taxon>Ascaridomorpha</taxon>
        <taxon>Ascaridoidea</taxon>
        <taxon>Ascarididae</taxon>
        <taxon>Parascaris</taxon>
    </lineage>
</organism>
<dbReference type="WBParaSite" id="PgR003_g270_t01">
    <property type="protein sequence ID" value="PgR003_g270_t01"/>
    <property type="gene ID" value="PgR003_g270"/>
</dbReference>
<dbReference type="Proteomes" id="UP000887569">
    <property type="component" value="Unplaced"/>
</dbReference>
<proteinExistence type="predicted"/>
<reference evidence="3" key="1">
    <citation type="submission" date="2022-11" db="UniProtKB">
        <authorList>
            <consortium name="WormBaseParasite"/>
        </authorList>
    </citation>
    <scope>IDENTIFICATION</scope>
</reference>
<feature type="transmembrane region" description="Helical" evidence="1">
    <location>
        <begin position="46"/>
        <end position="63"/>
    </location>
</feature>
<keyword evidence="1" id="KW-0812">Transmembrane</keyword>
<evidence type="ECO:0000256" key="1">
    <source>
        <dbReference type="SAM" id="Phobius"/>
    </source>
</evidence>
<evidence type="ECO:0000313" key="2">
    <source>
        <dbReference type="Proteomes" id="UP000887569"/>
    </source>
</evidence>
<keyword evidence="2" id="KW-1185">Reference proteome</keyword>
<sequence>CKNRADKRSASRIHVALRVSANARITVLAVLLFVFLSPLFQPVSHLFPLHVLFCMGKLLMKILPNMILYLRLSALTDYFLGCCFEQQAGLPSSSYSVDTLLLRPMNKK</sequence>
<accession>A0A915AAE3</accession>
<name>A0A915AAE3_PARUN</name>
<feature type="transmembrane region" description="Helical" evidence="1">
    <location>
        <begin position="21"/>
        <end position="40"/>
    </location>
</feature>